<gene>
    <name evidence="5" type="ORF">QO015_000706</name>
</gene>
<dbReference type="CDD" id="cd01949">
    <property type="entry name" value="GGDEF"/>
    <property type="match status" value="1"/>
</dbReference>
<dbReference type="PANTHER" id="PTHR45138:SF9">
    <property type="entry name" value="DIGUANYLATE CYCLASE DGCM-RELATED"/>
    <property type="match status" value="1"/>
</dbReference>
<feature type="transmembrane region" description="Helical" evidence="3">
    <location>
        <begin position="185"/>
        <end position="208"/>
    </location>
</feature>
<evidence type="ECO:0000256" key="2">
    <source>
        <dbReference type="ARBA" id="ARBA00034247"/>
    </source>
</evidence>
<feature type="transmembrane region" description="Helical" evidence="3">
    <location>
        <begin position="6"/>
        <end position="24"/>
    </location>
</feature>
<accession>A0ABU0M2B9</accession>
<dbReference type="EMBL" id="JAUSWJ010000001">
    <property type="protein sequence ID" value="MDQ0515093.1"/>
    <property type="molecule type" value="Genomic_DNA"/>
</dbReference>
<feature type="transmembrane region" description="Helical" evidence="3">
    <location>
        <begin position="152"/>
        <end position="173"/>
    </location>
</feature>
<feature type="transmembrane region" description="Helical" evidence="3">
    <location>
        <begin position="67"/>
        <end position="86"/>
    </location>
</feature>
<sequence>MTLDPATLFLVLIGFCLVSGVGLGMRLHNRPGDRHLAYWSVAFLLGALGLIGLAFRNYLPPRVSIDGANAVALIAFGVAWNGIRVFTGRRPNWLVVATAPAIWLLACQVPVIYASQPFRTAVASTLITILTLMLAQMLWSRGKENLPARLPLAALCTLHAGATMVRAIVALVVGLDGNVDLDPLFVSLGLLEPIFVLFGVVIFGLVLTQQRRELVLSRKAALDGLTGLLNRGAFIEEAAGRLAEARADGRSAALLVFDIDYFKEVNDSFGHAAGDRALAAFAAAARQVVRASDPVGRLGGEEFATLLVGADREVGAAIAERIRAEFARRASLLESGRLRVTASAGVAATDSGHVPLETLMLRADEALYAAKRAGRDLVSHAAE</sequence>
<comment type="catalytic activity">
    <reaction evidence="2">
        <text>2 GTP = 3',3'-c-di-GMP + 2 diphosphate</text>
        <dbReference type="Rhea" id="RHEA:24898"/>
        <dbReference type="ChEBI" id="CHEBI:33019"/>
        <dbReference type="ChEBI" id="CHEBI:37565"/>
        <dbReference type="ChEBI" id="CHEBI:58805"/>
        <dbReference type="EC" id="2.7.7.65"/>
    </reaction>
</comment>
<organism evidence="5 6">
    <name type="scientific">Kaistia geumhonensis</name>
    <dbReference type="NCBI Taxonomy" id="410839"/>
    <lineage>
        <taxon>Bacteria</taxon>
        <taxon>Pseudomonadati</taxon>
        <taxon>Pseudomonadota</taxon>
        <taxon>Alphaproteobacteria</taxon>
        <taxon>Hyphomicrobiales</taxon>
        <taxon>Kaistiaceae</taxon>
        <taxon>Kaistia</taxon>
    </lineage>
</organism>
<dbReference type="InterPro" id="IPR043128">
    <property type="entry name" value="Rev_trsase/Diguanyl_cyclase"/>
</dbReference>
<dbReference type="Pfam" id="PF00990">
    <property type="entry name" value="GGDEF"/>
    <property type="match status" value="1"/>
</dbReference>
<keyword evidence="6" id="KW-1185">Reference proteome</keyword>
<feature type="domain" description="GGDEF" evidence="4">
    <location>
        <begin position="250"/>
        <end position="383"/>
    </location>
</feature>
<keyword evidence="3" id="KW-0812">Transmembrane</keyword>
<evidence type="ECO:0000256" key="3">
    <source>
        <dbReference type="SAM" id="Phobius"/>
    </source>
</evidence>
<evidence type="ECO:0000259" key="4">
    <source>
        <dbReference type="PROSITE" id="PS50887"/>
    </source>
</evidence>
<feature type="transmembrane region" description="Helical" evidence="3">
    <location>
        <begin position="36"/>
        <end position="55"/>
    </location>
</feature>
<protein>
    <recommendedName>
        <fullName evidence="1">diguanylate cyclase</fullName>
        <ecNumber evidence="1">2.7.7.65</ecNumber>
    </recommendedName>
</protein>
<dbReference type="SUPFAM" id="SSF55073">
    <property type="entry name" value="Nucleotide cyclase"/>
    <property type="match status" value="1"/>
</dbReference>
<dbReference type="InterPro" id="IPR000160">
    <property type="entry name" value="GGDEF_dom"/>
</dbReference>
<evidence type="ECO:0000256" key="1">
    <source>
        <dbReference type="ARBA" id="ARBA00012528"/>
    </source>
</evidence>
<comment type="caution">
    <text evidence="5">The sequence shown here is derived from an EMBL/GenBank/DDBJ whole genome shotgun (WGS) entry which is preliminary data.</text>
</comment>
<dbReference type="Gene3D" id="3.30.70.270">
    <property type="match status" value="1"/>
</dbReference>
<feature type="transmembrane region" description="Helical" evidence="3">
    <location>
        <begin position="93"/>
        <end position="115"/>
    </location>
</feature>
<evidence type="ECO:0000313" key="6">
    <source>
        <dbReference type="Proteomes" id="UP001223743"/>
    </source>
</evidence>
<dbReference type="Proteomes" id="UP001223743">
    <property type="component" value="Unassembled WGS sequence"/>
</dbReference>
<evidence type="ECO:0000313" key="5">
    <source>
        <dbReference type="EMBL" id="MDQ0515093.1"/>
    </source>
</evidence>
<keyword evidence="3" id="KW-1133">Transmembrane helix</keyword>
<reference evidence="5 6" key="1">
    <citation type="submission" date="2023-07" db="EMBL/GenBank/DDBJ databases">
        <title>Genomic Encyclopedia of Type Strains, Phase IV (KMG-IV): sequencing the most valuable type-strain genomes for metagenomic binning, comparative biology and taxonomic classification.</title>
        <authorList>
            <person name="Goeker M."/>
        </authorList>
    </citation>
    <scope>NUCLEOTIDE SEQUENCE [LARGE SCALE GENOMIC DNA]</scope>
    <source>
        <strain evidence="5 6">B1-1</strain>
    </source>
</reference>
<dbReference type="InterPro" id="IPR029787">
    <property type="entry name" value="Nucleotide_cyclase"/>
</dbReference>
<feature type="transmembrane region" description="Helical" evidence="3">
    <location>
        <begin position="121"/>
        <end position="140"/>
    </location>
</feature>
<proteinExistence type="predicted"/>
<keyword evidence="3" id="KW-0472">Membrane</keyword>
<dbReference type="PROSITE" id="PS50887">
    <property type="entry name" value="GGDEF"/>
    <property type="match status" value="1"/>
</dbReference>
<name>A0ABU0M2B9_9HYPH</name>
<dbReference type="PANTHER" id="PTHR45138">
    <property type="entry name" value="REGULATORY COMPONENTS OF SENSORY TRANSDUCTION SYSTEM"/>
    <property type="match status" value="1"/>
</dbReference>
<dbReference type="InterPro" id="IPR050469">
    <property type="entry name" value="Diguanylate_Cyclase"/>
</dbReference>
<dbReference type="RefSeq" id="WP_266281434.1">
    <property type="nucleotide sequence ID" value="NZ_JAPKNF010000001.1"/>
</dbReference>
<dbReference type="NCBIfam" id="TIGR00254">
    <property type="entry name" value="GGDEF"/>
    <property type="match status" value="1"/>
</dbReference>
<dbReference type="SMART" id="SM00267">
    <property type="entry name" value="GGDEF"/>
    <property type="match status" value="1"/>
</dbReference>
<dbReference type="EC" id="2.7.7.65" evidence="1"/>